<organism evidence="1 2">
    <name type="scientific">Solanum commersonii</name>
    <name type="common">Commerson's wild potato</name>
    <name type="synonym">Commerson's nightshade</name>
    <dbReference type="NCBI Taxonomy" id="4109"/>
    <lineage>
        <taxon>Eukaryota</taxon>
        <taxon>Viridiplantae</taxon>
        <taxon>Streptophyta</taxon>
        <taxon>Embryophyta</taxon>
        <taxon>Tracheophyta</taxon>
        <taxon>Spermatophyta</taxon>
        <taxon>Magnoliopsida</taxon>
        <taxon>eudicotyledons</taxon>
        <taxon>Gunneridae</taxon>
        <taxon>Pentapetalae</taxon>
        <taxon>asterids</taxon>
        <taxon>lamiids</taxon>
        <taxon>Solanales</taxon>
        <taxon>Solanaceae</taxon>
        <taxon>Solanoideae</taxon>
        <taxon>Solaneae</taxon>
        <taxon>Solanum</taxon>
    </lineage>
</organism>
<name>A0A9J5Y9U9_SOLCO</name>
<comment type="caution">
    <text evidence="1">The sequence shown here is derived from an EMBL/GenBank/DDBJ whole genome shotgun (WGS) entry which is preliminary data.</text>
</comment>
<dbReference type="AlphaFoldDB" id="A0A9J5Y9U9"/>
<evidence type="ECO:0000313" key="2">
    <source>
        <dbReference type="Proteomes" id="UP000824120"/>
    </source>
</evidence>
<proteinExistence type="predicted"/>
<accession>A0A9J5Y9U9</accession>
<dbReference type="EMBL" id="JACXVP010000007">
    <property type="protein sequence ID" value="KAG5595750.1"/>
    <property type="molecule type" value="Genomic_DNA"/>
</dbReference>
<gene>
    <name evidence="1" type="ORF">H5410_036982</name>
</gene>
<reference evidence="1 2" key="1">
    <citation type="submission" date="2020-09" db="EMBL/GenBank/DDBJ databases">
        <title>De no assembly of potato wild relative species, Solanum commersonii.</title>
        <authorList>
            <person name="Cho K."/>
        </authorList>
    </citation>
    <scope>NUCLEOTIDE SEQUENCE [LARGE SCALE GENOMIC DNA]</scope>
    <source>
        <strain evidence="1">LZ3.2</strain>
        <tissue evidence="1">Leaf</tissue>
    </source>
</reference>
<keyword evidence="2" id="KW-1185">Reference proteome</keyword>
<dbReference type="Proteomes" id="UP000824120">
    <property type="component" value="Chromosome 7"/>
</dbReference>
<evidence type="ECO:0000313" key="1">
    <source>
        <dbReference type="EMBL" id="KAG5595750.1"/>
    </source>
</evidence>
<sequence>MKPFGSSNLQNHLKLREKILKTDHSALLVRIADQLSDSPFGVVHRRLALAFNIVVAQHTGTKGEVRPLGDSPSGLVQQFNKDVSNSATQDSIMNVHNKTQFTYARINCVLKGSSCDTQLPKILKLAILSSNASSTSTKAFECPHKNDDSIFTLRDHKGFNKACNEVECKGMCIIGHPIIRLPWVVRNPISLGSIFLNTMG</sequence>
<protein>
    <submittedName>
        <fullName evidence="1">Uncharacterized protein</fullName>
    </submittedName>
</protein>